<keyword evidence="5" id="KW-0313">Glucose metabolism</keyword>
<dbReference type="EMBL" id="CP064812">
    <property type="protein sequence ID" value="QPG73543.1"/>
    <property type="molecule type" value="Genomic_DNA"/>
</dbReference>
<dbReference type="Proteomes" id="UP000662931">
    <property type="component" value="Chromosome 1"/>
</dbReference>
<accession>A0A875RY74</accession>
<dbReference type="PRINTS" id="PR00509">
    <property type="entry name" value="PGMPMM"/>
</dbReference>
<keyword evidence="8" id="KW-0460">Magnesium</keyword>
<dbReference type="InterPro" id="IPR036900">
    <property type="entry name" value="A-D-PHexomutase_C_sf"/>
</dbReference>
<dbReference type="InterPro" id="IPR005845">
    <property type="entry name" value="A-D-PHexomutase_a/b/a-II"/>
</dbReference>
<dbReference type="GeneID" id="62194256"/>
<evidence type="ECO:0000256" key="7">
    <source>
        <dbReference type="ARBA" id="ARBA00022723"/>
    </source>
</evidence>
<protein>
    <recommendedName>
        <fullName evidence="17">Phosphoglucomutase</fullName>
    </recommendedName>
</protein>
<keyword evidence="6" id="KW-0597">Phosphoprotein</keyword>
<dbReference type="GO" id="GO:0008973">
    <property type="term" value="F:phosphopentomutase activity"/>
    <property type="evidence" value="ECO:0007669"/>
    <property type="project" value="TreeGrafter"/>
</dbReference>
<evidence type="ECO:0000256" key="3">
    <source>
        <dbReference type="ARBA" id="ARBA00010231"/>
    </source>
</evidence>
<comment type="cofactor">
    <cofactor evidence="1">
        <name>Mg(2+)</name>
        <dbReference type="ChEBI" id="CHEBI:18420"/>
    </cofactor>
</comment>
<evidence type="ECO:0008006" key="17">
    <source>
        <dbReference type="Google" id="ProtNLM"/>
    </source>
</evidence>
<dbReference type="GO" id="GO:0006006">
    <property type="term" value="P:glucose metabolic process"/>
    <property type="evidence" value="ECO:0007669"/>
    <property type="project" value="UniProtKB-KW"/>
</dbReference>
<dbReference type="FunFam" id="3.40.120.10:FF:000035">
    <property type="entry name" value="Pgm3p"/>
    <property type="match status" value="1"/>
</dbReference>
<dbReference type="Pfam" id="PF02879">
    <property type="entry name" value="PGM_PMM_II"/>
    <property type="match status" value="1"/>
</dbReference>
<name>A0A875RY74_EENNA</name>
<dbReference type="Pfam" id="PF00408">
    <property type="entry name" value="PGM_PMM_IV"/>
    <property type="match status" value="1"/>
</dbReference>
<feature type="domain" description="Alpha-D-phosphohexomutase alpha/beta/alpha" evidence="14">
    <location>
        <begin position="334"/>
        <end position="440"/>
    </location>
</feature>
<evidence type="ECO:0000256" key="1">
    <source>
        <dbReference type="ARBA" id="ARBA00001946"/>
    </source>
</evidence>
<proteinExistence type="inferred from homology"/>
<dbReference type="PANTHER" id="PTHR45745">
    <property type="entry name" value="PHOSPHOMANNOMUTASE 45A"/>
    <property type="match status" value="1"/>
</dbReference>
<evidence type="ECO:0000256" key="4">
    <source>
        <dbReference type="ARBA" id="ARBA00022490"/>
    </source>
</evidence>
<evidence type="ECO:0000256" key="9">
    <source>
        <dbReference type="ARBA" id="ARBA00023235"/>
    </source>
</evidence>
<dbReference type="OrthoDB" id="8300170at2759"/>
<sequence>MASHDALLGLAHQWLQLDVNPSTRAEIQRLVDQRNFDQLDARLSNRIVFGTAGLRSKMEAGFSRINDVTILQASQGLARYILSISNDSTQPTIVVGHDHRHNSERYANLAAAAFLHFGFKVYYLGPGIIATPIVPFAVDYYHALGGVMITSSHNPKEDNGYKVYSGNGCQIIAPHDSGIQQCILKNLRPFFNDGEWNTAVVFDLFKDRLVYCKSDTVNAYMSAICKKLITHKVSGFRAVYTPMHGVGAEFAEKIDQMVSNASENLLVMFPEQAEPDPDFPTVSFPNPEEKGALDLGISKAEELGISLVLANDPDADRFSVAVKSKCGEWRQLTGNEIGFLFADYIASQYSREELSQIYMINSTVSSQLIGSMAKKLGFHYVDTLTGFKWIGNKAIELEKKGLKVPFAFEEAIGFMFDVVHDKDGLSALTVFLQMYQYWLRNGENAVSKLENGYKKFGYYCSCNGYYRTSDVTVIPSLFNEVIRGSTSSDYPKKIAEFEVSSWRDLTLGYESTTVDNKPLLPVDSSSQMITCVLKGGEENTEIRFTARGSGTEPKLKVYIEAKSDSEKKSRQLAQRVWVVLREQWFEPDKNGFIETVM</sequence>
<dbReference type="InterPro" id="IPR005844">
    <property type="entry name" value="A-D-PHexomutase_a/b/a-I"/>
</dbReference>
<keyword evidence="16" id="KW-1185">Reference proteome</keyword>
<evidence type="ECO:0000313" key="15">
    <source>
        <dbReference type="EMBL" id="QPG73543.1"/>
    </source>
</evidence>
<dbReference type="PANTHER" id="PTHR45745:SF1">
    <property type="entry name" value="PHOSPHOGLUCOMUTASE 2B-RELATED"/>
    <property type="match status" value="1"/>
</dbReference>
<evidence type="ECO:0000256" key="10">
    <source>
        <dbReference type="ARBA" id="ARBA00023277"/>
    </source>
</evidence>
<gene>
    <name evidence="15" type="ORF">FOA43_000855</name>
</gene>
<dbReference type="InterPro" id="IPR005846">
    <property type="entry name" value="A-D-PHexomutase_a/b/a-III"/>
</dbReference>
<comment type="similarity">
    <text evidence="3">Belongs to the phosphohexose mutase family.</text>
</comment>
<keyword evidence="9" id="KW-0413">Isomerase</keyword>
<dbReference type="Pfam" id="PF02878">
    <property type="entry name" value="PGM_PMM_I"/>
    <property type="match status" value="1"/>
</dbReference>
<dbReference type="GO" id="GO:0005634">
    <property type="term" value="C:nucleus"/>
    <property type="evidence" value="ECO:0007669"/>
    <property type="project" value="TreeGrafter"/>
</dbReference>
<reference evidence="15" key="1">
    <citation type="submission" date="2020-10" db="EMBL/GenBank/DDBJ databases">
        <authorList>
            <person name="Roach M.J.R."/>
        </authorList>
    </citation>
    <scope>NUCLEOTIDE SEQUENCE</scope>
    <source>
        <strain evidence="15">CBS 1945</strain>
    </source>
</reference>
<feature type="domain" description="Alpha-D-phosphohexomutase C-terminal" evidence="11">
    <location>
        <begin position="546"/>
        <end position="568"/>
    </location>
</feature>
<dbReference type="GO" id="GO:0046872">
    <property type="term" value="F:metal ion binding"/>
    <property type="evidence" value="ECO:0007669"/>
    <property type="project" value="UniProtKB-KW"/>
</dbReference>
<dbReference type="Gene3D" id="3.40.120.10">
    <property type="entry name" value="Alpha-D-Glucose-1,6-Bisphosphate, subunit A, domain 3"/>
    <property type="match status" value="3"/>
</dbReference>
<organism evidence="15 16">
    <name type="scientific">Eeniella nana</name>
    <name type="common">Yeast</name>
    <name type="synonym">Brettanomyces nanus</name>
    <dbReference type="NCBI Taxonomy" id="13502"/>
    <lineage>
        <taxon>Eukaryota</taxon>
        <taxon>Fungi</taxon>
        <taxon>Dikarya</taxon>
        <taxon>Ascomycota</taxon>
        <taxon>Saccharomycotina</taxon>
        <taxon>Pichiomycetes</taxon>
        <taxon>Pichiales</taxon>
        <taxon>Pichiaceae</taxon>
        <taxon>Brettanomyces</taxon>
    </lineage>
</organism>
<keyword evidence="4" id="KW-0963">Cytoplasm</keyword>
<dbReference type="KEGG" id="bnn:FOA43_000855"/>
<dbReference type="AlphaFoldDB" id="A0A875RY74"/>
<dbReference type="GO" id="GO:0005737">
    <property type="term" value="C:cytoplasm"/>
    <property type="evidence" value="ECO:0007669"/>
    <property type="project" value="UniProtKB-SubCell"/>
</dbReference>
<keyword evidence="7" id="KW-0479">Metal-binding</keyword>
<evidence type="ECO:0000256" key="2">
    <source>
        <dbReference type="ARBA" id="ARBA00004496"/>
    </source>
</evidence>
<evidence type="ECO:0000313" key="16">
    <source>
        <dbReference type="Proteomes" id="UP000662931"/>
    </source>
</evidence>
<comment type="subcellular location">
    <subcellularLocation>
        <location evidence="2">Cytoplasm</location>
    </subcellularLocation>
</comment>
<evidence type="ECO:0000256" key="6">
    <source>
        <dbReference type="ARBA" id="ARBA00022553"/>
    </source>
</evidence>
<evidence type="ECO:0000256" key="5">
    <source>
        <dbReference type="ARBA" id="ARBA00022526"/>
    </source>
</evidence>
<feature type="domain" description="Alpha-D-phosphohexomutase alpha/beta/alpha" evidence="13">
    <location>
        <begin position="219"/>
        <end position="321"/>
    </location>
</feature>
<evidence type="ECO:0000259" key="11">
    <source>
        <dbReference type="Pfam" id="PF00408"/>
    </source>
</evidence>
<evidence type="ECO:0000256" key="8">
    <source>
        <dbReference type="ARBA" id="ARBA00022842"/>
    </source>
</evidence>
<feature type="domain" description="Alpha-D-phosphohexomutase alpha/beta/alpha" evidence="12">
    <location>
        <begin position="47"/>
        <end position="186"/>
    </location>
</feature>
<dbReference type="RefSeq" id="XP_038777108.1">
    <property type="nucleotide sequence ID" value="XM_038921180.1"/>
</dbReference>
<dbReference type="InterPro" id="IPR005841">
    <property type="entry name" value="Alpha-D-phosphohexomutase_SF"/>
</dbReference>
<evidence type="ECO:0000259" key="13">
    <source>
        <dbReference type="Pfam" id="PF02879"/>
    </source>
</evidence>
<dbReference type="SUPFAM" id="SSF53738">
    <property type="entry name" value="Phosphoglucomutase, first 3 domains"/>
    <property type="match status" value="3"/>
</dbReference>
<dbReference type="CDD" id="cd05799">
    <property type="entry name" value="PGM2"/>
    <property type="match status" value="1"/>
</dbReference>
<dbReference type="InterPro" id="IPR016055">
    <property type="entry name" value="A-D-PHexomutase_a/b/a-I/II/III"/>
</dbReference>
<dbReference type="InterPro" id="IPR005843">
    <property type="entry name" value="A-D-PHexomutase_C"/>
</dbReference>
<dbReference type="Pfam" id="PF02880">
    <property type="entry name" value="PGM_PMM_III"/>
    <property type="match status" value="1"/>
</dbReference>
<dbReference type="GO" id="GO:0006166">
    <property type="term" value="P:purine ribonucleoside salvage"/>
    <property type="evidence" value="ECO:0007669"/>
    <property type="project" value="TreeGrafter"/>
</dbReference>
<evidence type="ECO:0000259" key="14">
    <source>
        <dbReference type="Pfam" id="PF02880"/>
    </source>
</evidence>
<evidence type="ECO:0000259" key="12">
    <source>
        <dbReference type="Pfam" id="PF02878"/>
    </source>
</evidence>
<dbReference type="Gene3D" id="3.30.310.50">
    <property type="entry name" value="Alpha-D-phosphohexomutase, C-terminal domain"/>
    <property type="match status" value="1"/>
</dbReference>
<keyword evidence="10" id="KW-0119">Carbohydrate metabolism</keyword>
<dbReference type="SUPFAM" id="SSF55957">
    <property type="entry name" value="Phosphoglucomutase, C-terminal domain"/>
    <property type="match status" value="1"/>
</dbReference>